<dbReference type="AlphaFoldDB" id="A0A7R8WP34"/>
<dbReference type="GO" id="GO:0015918">
    <property type="term" value="P:sterol transport"/>
    <property type="evidence" value="ECO:0007669"/>
    <property type="project" value="TreeGrafter"/>
</dbReference>
<dbReference type="OrthoDB" id="6510177at2759"/>
<accession>A0A7R8WP34</accession>
<sequence length="167" mass="18227">PASSPSPTEAATVREVNYYLSREYAYGTWDSCRNVQFGSVGGSVMLLLCGGNQECSFEEFFGYMGNRSLHNSPFNIIFKYTPEVEPPQNFTSMEAQPNSCADVVNGHSCACADCPVACPPLPTFPPAPGPWKIGGMYGSYVVMIIVYALFCVGFLTALCCFSERTYN</sequence>
<proteinExistence type="predicted"/>
<dbReference type="PANTHER" id="PTHR45727">
    <property type="entry name" value="NPC INTRACELLULAR CHOLESTEROL TRANSPORTER 1"/>
    <property type="match status" value="1"/>
</dbReference>
<dbReference type="EMBL" id="OB672889">
    <property type="protein sequence ID" value="CAD7235461.1"/>
    <property type="molecule type" value="Genomic_DNA"/>
</dbReference>
<name>A0A7R8WP34_9CRUS</name>
<feature type="non-terminal residue" evidence="1">
    <location>
        <position position="1"/>
    </location>
</feature>
<dbReference type="InterPro" id="IPR032190">
    <property type="entry name" value="NPC1_N"/>
</dbReference>
<dbReference type="GO" id="GO:0042632">
    <property type="term" value="P:cholesterol homeostasis"/>
    <property type="evidence" value="ECO:0007669"/>
    <property type="project" value="TreeGrafter"/>
</dbReference>
<dbReference type="GO" id="GO:0005886">
    <property type="term" value="C:plasma membrane"/>
    <property type="evidence" value="ECO:0007669"/>
    <property type="project" value="TreeGrafter"/>
</dbReference>
<dbReference type="PANTHER" id="PTHR45727:SF2">
    <property type="entry name" value="NPC INTRACELLULAR CHOLESTEROL TRANSPORTER 1"/>
    <property type="match status" value="1"/>
</dbReference>
<organism evidence="1">
    <name type="scientific">Cyprideis torosa</name>
    <dbReference type="NCBI Taxonomy" id="163714"/>
    <lineage>
        <taxon>Eukaryota</taxon>
        <taxon>Metazoa</taxon>
        <taxon>Ecdysozoa</taxon>
        <taxon>Arthropoda</taxon>
        <taxon>Crustacea</taxon>
        <taxon>Oligostraca</taxon>
        <taxon>Ostracoda</taxon>
        <taxon>Podocopa</taxon>
        <taxon>Podocopida</taxon>
        <taxon>Cytherocopina</taxon>
        <taxon>Cytheroidea</taxon>
        <taxon>Cytherideidae</taxon>
        <taxon>Cyprideis</taxon>
    </lineage>
</organism>
<dbReference type="Pfam" id="PF16414">
    <property type="entry name" value="NPC1_N"/>
    <property type="match status" value="1"/>
</dbReference>
<feature type="non-terminal residue" evidence="1">
    <location>
        <position position="167"/>
    </location>
</feature>
<reference evidence="1" key="1">
    <citation type="submission" date="2020-11" db="EMBL/GenBank/DDBJ databases">
        <authorList>
            <person name="Tran Van P."/>
        </authorList>
    </citation>
    <scope>NUCLEOTIDE SEQUENCE</scope>
</reference>
<evidence type="ECO:0000313" key="1">
    <source>
        <dbReference type="EMBL" id="CAD7235461.1"/>
    </source>
</evidence>
<protein>
    <submittedName>
        <fullName evidence="1">Uncharacterized protein</fullName>
    </submittedName>
</protein>
<gene>
    <name evidence="1" type="ORF">CTOB1V02_LOCUS13276</name>
</gene>
<dbReference type="GO" id="GO:0015485">
    <property type="term" value="F:cholesterol binding"/>
    <property type="evidence" value="ECO:0007669"/>
    <property type="project" value="TreeGrafter"/>
</dbReference>
<dbReference type="GO" id="GO:0030299">
    <property type="term" value="P:intestinal cholesterol absorption"/>
    <property type="evidence" value="ECO:0007669"/>
    <property type="project" value="TreeGrafter"/>
</dbReference>